<dbReference type="AlphaFoldDB" id="A0A4R0JFR7"/>
<proteinExistence type="predicted"/>
<organism evidence="1 2">
    <name type="scientific">Kribbella capetownensis</name>
    <dbReference type="NCBI Taxonomy" id="1572659"/>
    <lineage>
        <taxon>Bacteria</taxon>
        <taxon>Bacillati</taxon>
        <taxon>Actinomycetota</taxon>
        <taxon>Actinomycetes</taxon>
        <taxon>Propionibacteriales</taxon>
        <taxon>Kribbellaceae</taxon>
        <taxon>Kribbella</taxon>
    </lineage>
</organism>
<evidence type="ECO:0000313" key="2">
    <source>
        <dbReference type="Proteomes" id="UP000293342"/>
    </source>
</evidence>
<keyword evidence="2" id="KW-1185">Reference proteome</keyword>
<evidence type="ECO:0008006" key="3">
    <source>
        <dbReference type="Google" id="ProtNLM"/>
    </source>
</evidence>
<gene>
    <name evidence="1" type="ORF">E0H75_29290</name>
</gene>
<dbReference type="Gene3D" id="3.30.460.10">
    <property type="entry name" value="Beta Polymerase, domain 2"/>
    <property type="match status" value="1"/>
</dbReference>
<dbReference type="SUPFAM" id="SSF81301">
    <property type="entry name" value="Nucleotidyltransferase"/>
    <property type="match status" value="1"/>
</dbReference>
<dbReference type="EMBL" id="SJKD01000007">
    <property type="protein sequence ID" value="TCC45813.1"/>
    <property type="molecule type" value="Genomic_DNA"/>
</dbReference>
<accession>A0A4R0JFR7</accession>
<dbReference type="RefSeq" id="WP_131516911.1">
    <property type="nucleotide sequence ID" value="NZ_SJKD01000007.1"/>
</dbReference>
<reference evidence="1 2" key="1">
    <citation type="submission" date="2019-02" db="EMBL/GenBank/DDBJ databases">
        <title>Kribbella capetownensis sp. nov. and Kribbella speibonae sp. nov., isolated from soil.</title>
        <authorList>
            <person name="Curtis S.M."/>
            <person name="Norton I."/>
            <person name="Everest G.J."/>
            <person name="Meyers P.R."/>
        </authorList>
    </citation>
    <scope>NUCLEOTIDE SEQUENCE [LARGE SCALE GENOMIC DNA]</scope>
    <source>
        <strain evidence="1 2">YM53</strain>
    </source>
</reference>
<dbReference type="OrthoDB" id="7375008at2"/>
<dbReference type="InterPro" id="IPR043519">
    <property type="entry name" value="NT_sf"/>
</dbReference>
<dbReference type="Proteomes" id="UP000293342">
    <property type="component" value="Unassembled WGS sequence"/>
</dbReference>
<sequence>MTTPIDQVPAHLREIAQAVVAEAEADERLLAVVAGGSIATGTSDEYSDLDLVLVCTPEGQAACLADARTFAGRLGTLLTSFTGEHVGEPRLLIALYGPPLLHLDLKFVTPDDLHHRVEDGLVLWQRDDTLDTTPGAAQWPQPDPQWIEDRFWGWTHYIGVKIARGELFEAIEGLGALRSAAIAPLAVHGRTPKPSGVRRLETLAPELVPELRETVATADRDDCLRALKASVELYRKVRDSSGVAVERRTEAERVVAEFLTDFK</sequence>
<name>A0A4R0JFR7_9ACTN</name>
<protein>
    <recommendedName>
        <fullName evidence="3">Streptomycin adenylyltransferase</fullName>
    </recommendedName>
</protein>
<evidence type="ECO:0000313" key="1">
    <source>
        <dbReference type="EMBL" id="TCC45813.1"/>
    </source>
</evidence>
<dbReference type="Gene3D" id="1.20.120.330">
    <property type="entry name" value="Nucleotidyltransferases domain 2"/>
    <property type="match status" value="1"/>
</dbReference>
<comment type="caution">
    <text evidence="1">The sequence shown here is derived from an EMBL/GenBank/DDBJ whole genome shotgun (WGS) entry which is preliminary data.</text>
</comment>